<dbReference type="Proteomes" id="UP000064189">
    <property type="component" value="Unassembled WGS sequence"/>
</dbReference>
<dbReference type="GO" id="GO:0008137">
    <property type="term" value="F:NADH dehydrogenase (ubiquinone) activity"/>
    <property type="evidence" value="ECO:0007669"/>
    <property type="project" value="InterPro"/>
</dbReference>
<evidence type="ECO:0000259" key="8">
    <source>
        <dbReference type="Pfam" id="PF00361"/>
    </source>
</evidence>
<evidence type="ECO:0000256" key="5">
    <source>
        <dbReference type="ARBA" id="ARBA00023136"/>
    </source>
</evidence>
<keyword evidence="4 7" id="KW-1133">Transmembrane helix</keyword>
<feature type="transmembrane region" description="Helical" evidence="7">
    <location>
        <begin position="143"/>
        <end position="163"/>
    </location>
</feature>
<dbReference type="RefSeq" id="WP_061141265.1">
    <property type="nucleotide sequence ID" value="NZ_LNNH01000012.1"/>
</dbReference>
<evidence type="ECO:0000256" key="2">
    <source>
        <dbReference type="ARBA" id="ARBA00009025"/>
    </source>
</evidence>
<dbReference type="GO" id="GO:0005886">
    <property type="term" value="C:plasma membrane"/>
    <property type="evidence" value="ECO:0007669"/>
    <property type="project" value="UniProtKB-SubCell"/>
</dbReference>
<keyword evidence="5 7" id="KW-0472">Membrane</keyword>
<evidence type="ECO:0000313" key="10">
    <source>
        <dbReference type="Proteomes" id="UP000064189"/>
    </source>
</evidence>
<reference evidence="9 10" key="1">
    <citation type="submission" date="2015-11" db="EMBL/GenBank/DDBJ databases">
        <title>Genome Sequence of Bacillus simplex strain VanAntwerpen2.</title>
        <authorList>
            <person name="Couger M.B."/>
        </authorList>
    </citation>
    <scope>NUCLEOTIDE SEQUENCE [LARGE SCALE GENOMIC DNA]</scope>
    <source>
        <strain evidence="9 10">VanAntwerpen02</strain>
    </source>
</reference>
<dbReference type="GO" id="GO:0042773">
    <property type="term" value="P:ATP synthesis coupled electron transport"/>
    <property type="evidence" value="ECO:0007669"/>
    <property type="project" value="InterPro"/>
</dbReference>
<keyword evidence="9" id="KW-0830">Ubiquinone</keyword>
<feature type="domain" description="NADH:quinone oxidoreductase/Mrp antiporter transmembrane" evidence="8">
    <location>
        <begin position="139"/>
        <end position="437"/>
    </location>
</feature>
<feature type="transmembrane region" description="Helical" evidence="7">
    <location>
        <begin position="121"/>
        <end position="137"/>
    </location>
</feature>
<evidence type="ECO:0000313" key="9">
    <source>
        <dbReference type="EMBL" id="KWW20908.1"/>
    </source>
</evidence>
<dbReference type="GO" id="GO:0048039">
    <property type="term" value="F:ubiquinone binding"/>
    <property type="evidence" value="ECO:0007669"/>
    <property type="project" value="TreeGrafter"/>
</dbReference>
<feature type="transmembrane region" description="Helical" evidence="7">
    <location>
        <begin position="350"/>
        <end position="368"/>
    </location>
</feature>
<comment type="subcellular location">
    <subcellularLocation>
        <location evidence="1">Cell membrane</location>
        <topology evidence="1">Multi-pass membrane protein</topology>
    </subcellularLocation>
    <subcellularLocation>
        <location evidence="6">Membrane</location>
        <topology evidence="6">Multi-pass membrane protein</topology>
    </subcellularLocation>
</comment>
<feature type="transmembrane region" description="Helical" evidence="7">
    <location>
        <begin position="227"/>
        <end position="248"/>
    </location>
</feature>
<feature type="transmembrane region" description="Helical" evidence="7">
    <location>
        <begin position="260"/>
        <end position="279"/>
    </location>
</feature>
<feature type="transmembrane region" description="Helical" evidence="7">
    <location>
        <begin position="291"/>
        <end position="312"/>
    </location>
</feature>
<comment type="similarity">
    <text evidence="2">Belongs to the complex I subunit 4 family.</text>
</comment>
<feature type="transmembrane region" description="Helical" evidence="7">
    <location>
        <begin position="92"/>
        <end position="114"/>
    </location>
</feature>
<feature type="transmembrane region" description="Helical" evidence="7">
    <location>
        <begin position="425"/>
        <end position="446"/>
    </location>
</feature>
<evidence type="ECO:0000256" key="3">
    <source>
        <dbReference type="ARBA" id="ARBA00022692"/>
    </source>
</evidence>
<organism evidence="9 10">
    <name type="scientific">Peribacillus simplex</name>
    <dbReference type="NCBI Taxonomy" id="1478"/>
    <lineage>
        <taxon>Bacteria</taxon>
        <taxon>Bacillati</taxon>
        <taxon>Bacillota</taxon>
        <taxon>Bacilli</taxon>
        <taxon>Bacillales</taxon>
        <taxon>Bacillaceae</taxon>
        <taxon>Peribacillus</taxon>
    </lineage>
</organism>
<dbReference type="Pfam" id="PF00361">
    <property type="entry name" value="Proton_antipo_M"/>
    <property type="match status" value="1"/>
</dbReference>
<dbReference type="InterPro" id="IPR003918">
    <property type="entry name" value="NADH_UbQ_OxRdtase"/>
</dbReference>
<feature type="transmembrane region" description="Helical" evidence="7">
    <location>
        <begin position="6"/>
        <end position="22"/>
    </location>
</feature>
<evidence type="ECO:0000256" key="1">
    <source>
        <dbReference type="ARBA" id="ARBA00004651"/>
    </source>
</evidence>
<dbReference type="InterPro" id="IPR001750">
    <property type="entry name" value="ND/Mrp_TM"/>
</dbReference>
<keyword evidence="3 6" id="KW-0812">Transmembrane</keyword>
<dbReference type="PANTHER" id="PTHR43507">
    <property type="entry name" value="NADH-UBIQUINONE OXIDOREDUCTASE CHAIN 4"/>
    <property type="match status" value="1"/>
</dbReference>
<dbReference type="EMBL" id="LNNH01000012">
    <property type="protein sequence ID" value="KWW20908.1"/>
    <property type="molecule type" value="Genomic_DNA"/>
</dbReference>
<dbReference type="PANTHER" id="PTHR43507:SF1">
    <property type="entry name" value="NADH-UBIQUINONE OXIDOREDUCTASE CHAIN 4"/>
    <property type="match status" value="1"/>
</dbReference>
<feature type="transmembrane region" description="Helical" evidence="7">
    <location>
        <begin position="388"/>
        <end position="413"/>
    </location>
</feature>
<feature type="transmembrane region" description="Helical" evidence="7">
    <location>
        <begin position="466"/>
        <end position="485"/>
    </location>
</feature>
<dbReference type="AlphaFoldDB" id="A0A109MZV5"/>
<feature type="transmembrane region" description="Helical" evidence="7">
    <location>
        <begin position="175"/>
        <end position="195"/>
    </location>
</feature>
<evidence type="ECO:0000256" key="6">
    <source>
        <dbReference type="RuleBase" id="RU000320"/>
    </source>
</evidence>
<evidence type="ECO:0000256" key="4">
    <source>
        <dbReference type="ARBA" id="ARBA00022989"/>
    </source>
</evidence>
<comment type="caution">
    <text evidence="9">The sequence shown here is derived from an EMBL/GenBank/DDBJ whole genome shotgun (WGS) entry which is preliminary data.</text>
</comment>
<evidence type="ECO:0000256" key="7">
    <source>
        <dbReference type="SAM" id="Phobius"/>
    </source>
</evidence>
<proteinExistence type="inferred from homology"/>
<dbReference type="InterPro" id="IPR010227">
    <property type="entry name" value="NADH_Q_OxRdtase_chainM/4"/>
</dbReference>
<protein>
    <submittedName>
        <fullName evidence="9">NADH:ubiquinone oxidoreductase subunit M</fullName>
    </submittedName>
</protein>
<dbReference type="GO" id="GO:0015990">
    <property type="term" value="P:electron transport coupled proton transport"/>
    <property type="evidence" value="ECO:0007669"/>
    <property type="project" value="TreeGrafter"/>
</dbReference>
<dbReference type="PRINTS" id="PR01437">
    <property type="entry name" value="NUOXDRDTASE4"/>
</dbReference>
<feature type="transmembrane region" description="Helical" evidence="7">
    <location>
        <begin position="34"/>
        <end position="54"/>
    </location>
</feature>
<dbReference type="GO" id="GO:0003954">
    <property type="term" value="F:NADH dehydrogenase activity"/>
    <property type="evidence" value="ECO:0007669"/>
    <property type="project" value="TreeGrafter"/>
</dbReference>
<dbReference type="NCBIfam" id="TIGR01972">
    <property type="entry name" value="NDH_I_M"/>
    <property type="match status" value="1"/>
</dbReference>
<accession>A0A109MZV5</accession>
<keyword evidence="10" id="KW-1185">Reference proteome</keyword>
<name>A0A109MZV5_9BACI</name>
<sequence>MNAYLLSLLVFSPLLGILMVALMPKNEGRTIKQFGFFGTLPPLFLSFFLCSQYYSGVALSSFNIKVDWIRFGNLEMYDPKLFTVNFELGLDGLSLIFLLLTTIISSMAAIASIYIKRGWKGYYLLFLILEIGMLGVFTAENLILFFIFFEMTLIPAFFLIGKWGFLEREKASYHFLIYNGIGSAVLLVAILILFARTGTTNIAALTQMMTMGGVSLFAPISSSMKYGLCLAFLIAFAIKLPVFPFHSWMVRVHAEAPPSIVMIHAGVLLKIGAYGIIRFGMGIFPEQYKSLAFAIVLMGVISFLYGALLAMLQTDFKLVLAYSSISHMGIVMMGLGALNDAGLQGAIFQVISHGLIAALLFFLVGALNERTGTTMLPALGGLAKSMPVFSGFLLACGLASLGLPGMSGFISEFMVFLGLFKSQPLLAAIGVIGLVLTAVYILRAVMRMTFGKNDSLVEKEKRDLESWEFVPALALLGLIIAIGVYPNMLGGPLQGTIEAVMLALGGR</sequence>
<gene>
    <name evidence="9" type="ORF">AS888_14845</name>
</gene>
<feature type="transmembrane region" description="Helical" evidence="7">
    <location>
        <begin position="201"/>
        <end position="220"/>
    </location>
</feature>